<dbReference type="PANTHER" id="PTHR43806">
    <property type="entry name" value="PEPTIDASE S8"/>
    <property type="match status" value="1"/>
</dbReference>
<keyword evidence="3 5" id="KW-0378">Hydrolase</keyword>
<dbReference type="InterPro" id="IPR000209">
    <property type="entry name" value="Peptidase_S8/S53_dom"/>
</dbReference>
<evidence type="ECO:0000256" key="6">
    <source>
        <dbReference type="SAM" id="MobiDB-lite"/>
    </source>
</evidence>
<organism evidence="9 10">
    <name type="scientific">Dongia rigui</name>
    <dbReference type="NCBI Taxonomy" id="940149"/>
    <lineage>
        <taxon>Bacteria</taxon>
        <taxon>Pseudomonadati</taxon>
        <taxon>Pseudomonadota</taxon>
        <taxon>Alphaproteobacteria</taxon>
        <taxon>Rhodospirillales</taxon>
        <taxon>Dongiaceae</taxon>
        <taxon>Dongia</taxon>
    </lineage>
</organism>
<feature type="chain" id="PRO_5045412025" evidence="7">
    <location>
        <begin position="23"/>
        <end position="431"/>
    </location>
</feature>
<protein>
    <submittedName>
        <fullName evidence="9">S8 family serine peptidase</fullName>
    </submittedName>
</protein>
<proteinExistence type="inferred from homology"/>
<dbReference type="Gene3D" id="3.40.50.200">
    <property type="entry name" value="Peptidase S8/S53 domain"/>
    <property type="match status" value="1"/>
</dbReference>
<dbReference type="SUPFAM" id="SSF52743">
    <property type="entry name" value="Subtilisin-like"/>
    <property type="match status" value="1"/>
</dbReference>
<dbReference type="PROSITE" id="PS00137">
    <property type="entry name" value="SUBTILASE_HIS"/>
    <property type="match status" value="1"/>
</dbReference>
<dbReference type="Pfam" id="PF00082">
    <property type="entry name" value="Peptidase_S8"/>
    <property type="match status" value="1"/>
</dbReference>
<feature type="active site" description="Charge relay system" evidence="5">
    <location>
        <position position="371"/>
    </location>
</feature>
<evidence type="ECO:0000256" key="7">
    <source>
        <dbReference type="SAM" id="SignalP"/>
    </source>
</evidence>
<dbReference type="InterPro" id="IPR015500">
    <property type="entry name" value="Peptidase_S8_subtilisin-rel"/>
</dbReference>
<feature type="active site" description="Charge relay system" evidence="5">
    <location>
        <position position="184"/>
    </location>
</feature>
<feature type="compositionally biased region" description="Polar residues" evidence="6">
    <location>
        <begin position="31"/>
        <end position="42"/>
    </location>
</feature>
<keyword evidence="4 5" id="KW-0720">Serine protease</keyword>
<evidence type="ECO:0000313" key="9">
    <source>
        <dbReference type="EMBL" id="MDY0873017.1"/>
    </source>
</evidence>
<dbReference type="InterPro" id="IPR050131">
    <property type="entry name" value="Peptidase_S8_subtilisin-like"/>
</dbReference>
<feature type="domain" description="Peptidase S8/S53" evidence="8">
    <location>
        <begin position="175"/>
        <end position="419"/>
    </location>
</feature>
<sequence length="431" mass="44551">MMRAALHLAVLCLTLFIGAASAVAQMAPGPRNNTPPTINLPSQGPDAAVPDILNGPPDEESDKRKKPDGGESIPNEICVIFAPSTDEGVPQRFAGDFDLEPTRNFIMSGLGLRVHLMRIADGADIDKVFERASADDRPLWVQKNGVFRSSVGDAGQQYALQQIHADAASAAASGGAGVTIGLVDSGVDLNHESLRGAHIKGIDVVDNQPVLGETHGTVIASILVGQGPLHGVAPAANLVAVRAFREVDPKLGAAESSSFLLSLGIDTAVRNGAQVINLSLTGPQDKLVSQMINEALLHKVGIIAAAGNDGPKARPAYPGAQDGVIAVTATDVNDRLYKQANHGDYISVAAPGVDILGAKPGGSYDFFSGTSMATGYVTGVAALLISRDKNLSVTQLRKAVEVSAVDLGPPARDPEFGAGRIDAASALNQLP</sequence>
<keyword evidence="2 5" id="KW-0645">Protease</keyword>
<dbReference type="Proteomes" id="UP001271769">
    <property type="component" value="Unassembled WGS sequence"/>
</dbReference>
<comment type="caution">
    <text evidence="9">The sequence shown here is derived from an EMBL/GenBank/DDBJ whole genome shotgun (WGS) entry which is preliminary data.</text>
</comment>
<dbReference type="PROSITE" id="PS51892">
    <property type="entry name" value="SUBTILASE"/>
    <property type="match status" value="1"/>
</dbReference>
<feature type="active site" description="Charge relay system" evidence="5">
    <location>
        <position position="215"/>
    </location>
</feature>
<dbReference type="InterPro" id="IPR036852">
    <property type="entry name" value="Peptidase_S8/S53_dom_sf"/>
</dbReference>
<name>A0ABU5E0A4_9PROT</name>
<evidence type="ECO:0000256" key="5">
    <source>
        <dbReference type="PROSITE-ProRule" id="PRU01240"/>
    </source>
</evidence>
<evidence type="ECO:0000256" key="3">
    <source>
        <dbReference type="ARBA" id="ARBA00022801"/>
    </source>
</evidence>
<keyword evidence="7" id="KW-0732">Signal</keyword>
<feature type="signal peptide" evidence="7">
    <location>
        <begin position="1"/>
        <end position="22"/>
    </location>
</feature>
<keyword evidence="10" id="KW-1185">Reference proteome</keyword>
<dbReference type="PANTHER" id="PTHR43806:SF11">
    <property type="entry name" value="CEREVISIN-RELATED"/>
    <property type="match status" value="1"/>
</dbReference>
<feature type="region of interest" description="Disordered" evidence="6">
    <location>
        <begin position="28"/>
        <end position="74"/>
    </location>
</feature>
<evidence type="ECO:0000256" key="4">
    <source>
        <dbReference type="ARBA" id="ARBA00022825"/>
    </source>
</evidence>
<evidence type="ECO:0000256" key="1">
    <source>
        <dbReference type="ARBA" id="ARBA00011073"/>
    </source>
</evidence>
<dbReference type="CDD" id="cd05561">
    <property type="entry name" value="Peptidases_S8_4"/>
    <property type="match status" value="1"/>
</dbReference>
<evidence type="ECO:0000313" key="10">
    <source>
        <dbReference type="Proteomes" id="UP001271769"/>
    </source>
</evidence>
<dbReference type="InterPro" id="IPR023827">
    <property type="entry name" value="Peptidase_S8_Asp-AS"/>
</dbReference>
<evidence type="ECO:0000259" key="8">
    <source>
        <dbReference type="Pfam" id="PF00082"/>
    </source>
</evidence>
<reference evidence="9 10" key="1">
    <citation type="journal article" date="2013" name="Antonie Van Leeuwenhoek">
        <title>Dongia rigui sp. nov., isolated from freshwater of a large wetland in Korea.</title>
        <authorList>
            <person name="Baik K.S."/>
            <person name="Hwang Y.M."/>
            <person name="Choi J.S."/>
            <person name="Kwon J."/>
            <person name="Seong C.N."/>
        </authorList>
    </citation>
    <scope>NUCLEOTIDE SEQUENCE [LARGE SCALE GENOMIC DNA]</scope>
    <source>
        <strain evidence="9 10">04SU4-P</strain>
    </source>
</reference>
<dbReference type="EMBL" id="JAXCLX010000002">
    <property type="protein sequence ID" value="MDY0873017.1"/>
    <property type="molecule type" value="Genomic_DNA"/>
</dbReference>
<dbReference type="PRINTS" id="PR00723">
    <property type="entry name" value="SUBTILISIN"/>
</dbReference>
<dbReference type="RefSeq" id="WP_320501486.1">
    <property type="nucleotide sequence ID" value="NZ_JAXCLX010000002.1"/>
</dbReference>
<comment type="similarity">
    <text evidence="1 5">Belongs to the peptidase S8 family.</text>
</comment>
<evidence type="ECO:0000256" key="2">
    <source>
        <dbReference type="ARBA" id="ARBA00022670"/>
    </source>
</evidence>
<dbReference type="PROSITE" id="PS00136">
    <property type="entry name" value="SUBTILASE_ASP"/>
    <property type="match status" value="1"/>
</dbReference>
<accession>A0ABU5E0A4</accession>
<dbReference type="InterPro" id="IPR022398">
    <property type="entry name" value="Peptidase_S8_His-AS"/>
</dbReference>
<gene>
    <name evidence="9" type="ORF">SMD31_13830</name>
</gene>